<dbReference type="GO" id="GO:0005737">
    <property type="term" value="C:cytoplasm"/>
    <property type="evidence" value="ECO:0007669"/>
    <property type="project" value="UniProtKB-SubCell"/>
</dbReference>
<evidence type="ECO:0000256" key="2">
    <source>
        <dbReference type="HAMAP-Rule" id="MF_00518"/>
    </source>
</evidence>
<dbReference type="GO" id="GO:0019478">
    <property type="term" value="P:D-amino acid catabolic process"/>
    <property type="evidence" value="ECO:0007669"/>
    <property type="project" value="UniProtKB-UniRule"/>
</dbReference>
<dbReference type="EMBL" id="CP001825">
    <property type="protein sequence ID" value="ACZ41357.1"/>
    <property type="molecule type" value="Genomic_DNA"/>
</dbReference>
<dbReference type="RefSeq" id="WP_012874392.1">
    <property type="nucleotide sequence ID" value="NC_013525.1"/>
</dbReference>
<dbReference type="GO" id="GO:0000049">
    <property type="term" value="F:tRNA binding"/>
    <property type="evidence" value="ECO:0007669"/>
    <property type="project" value="UniProtKB-UniRule"/>
</dbReference>
<keyword evidence="2" id="KW-0820">tRNA-binding</keyword>
<dbReference type="InterPro" id="IPR023509">
    <property type="entry name" value="DTD-like_sf"/>
</dbReference>
<dbReference type="eggNOG" id="COG1490">
    <property type="taxonomic scope" value="Bacteria"/>
</dbReference>
<gene>
    <name evidence="2" type="primary">dtd</name>
    <name evidence="3" type="ordered locus">Tter_0436</name>
</gene>
<accession>D1CEK1</accession>
<dbReference type="FunFam" id="3.50.80.10:FF:000001">
    <property type="entry name" value="D-aminoacyl-tRNA deacylase"/>
    <property type="match status" value="1"/>
</dbReference>
<dbReference type="PANTHER" id="PTHR10472">
    <property type="entry name" value="D-TYROSYL-TRNA TYR DEACYLASE"/>
    <property type="match status" value="1"/>
</dbReference>
<evidence type="ECO:0000313" key="4">
    <source>
        <dbReference type="Proteomes" id="UP000000323"/>
    </source>
</evidence>
<comment type="function">
    <text evidence="2">An aminoacyl-tRNA editing enzyme that deacylates mischarged D-aminoacyl-tRNAs. Also deacylates mischarged glycyl-tRNA(Ala), protecting cells against glycine mischarging by AlaRS. Acts via tRNA-based rather than protein-based catalysis; rejects L-amino acids rather than detecting D-amino acids in the active site. By recycling D-aminoacyl-tRNA to D-amino acids and free tRNA molecules, this enzyme counteracts the toxicity associated with the formation of D-aminoacyl-tRNA entities in vivo and helps enforce protein L-homochirality.</text>
</comment>
<dbReference type="OrthoDB" id="9801395at2"/>
<feature type="short sequence motif" description="Gly-cisPro motif, important for rejection of L-amino acids" evidence="2">
    <location>
        <begin position="137"/>
        <end position="138"/>
    </location>
</feature>
<dbReference type="KEGG" id="ttr:Tter_0436"/>
<dbReference type="Proteomes" id="UP000000323">
    <property type="component" value="Chromosome 1"/>
</dbReference>
<dbReference type="GO" id="GO:0106026">
    <property type="term" value="F:Gly-tRNA(Ala) deacylase activity"/>
    <property type="evidence" value="ECO:0007669"/>
    <property type="project" value="UniProtKB-UniRule"/>
</dbReference>
<comment type="subunit">
    <text evidence="2">Homodimer.</text>
</comment>
<dbReference type="AlphaFoldDB" id="D1CEK1"/>
<dbReference type="NCBIfam" id="TIGR00256">
    <property type="entry name" value="D-aminoacyl-tRNA deacylase"/>
    <property type="match status" value="1"/>
</dbReference>
<dbReference type="GO" id="GO:0043908">
    <property type="term" value="F:Ser(Gly)-tRNA(Ala) hydrolase activity"/>
    <property type="evidence" value="ECO:0007669"/>
    <property type="project" value="UniProtKB-UniRule"/>
</dbReference>
<dbReference type="PANTHER" id="PTHR10472:SF5">
    <property type="entry name" value="D-AMINOACYL-TRNA DEACYLASE 1"/>
    <property type="match status" value="1"/>
</dbReference>
<keyword evidence="2" id="KW-0378">Hydrolase</keyword>
<dbReference type="SUPFAM" id="SSF69500">
    <property type="entry name" value="DTD-like"/>
    <property type="match status" value="1"/>
</dbReference>
<dbReference type="EC" id="3.1.1.-" evidence="2"/>
<comment type="catalytic activity">
    <reaction evidence="2">
        <text>a D-aminoacyl-tRNA + H2O = a tRNA + a D-alpha-amino acid + H(+)</text>
        <dbReference type="Rhea" id="RHEA:13953"/>
        <dbReference type="Rhea" id="RHEA-COMP:10123"/>
        <dbReference type="Rhea" id="RHEA-COMP:10124"/>
        <dbReference type="ChEBI" id="CHEBI:15377"/>
        <dbReference type="ChEBI" id="CHEBI:15378"/>
        <dbReference type="ChEBI" id="CHEBI:59871"/>
        <dbReference type="ChEBI" id="CHEBI:78442"/>
        <dbReference type="ChEBI" id="CHEBI:79333"/>
        <dbReference type="EC" id="3.1.1.96"/>
    </reaction>
</comment>
<name>D1CEK1_THET1</name>
<dbReference type="GO" id="GO:0051500">
    <property type="term" value="F:D-tyrosyl-tRNA(Tyr) deacylase activity"/>
    <property type="evidence" value="ECO:0007669"/>
    <property type="project" value="TreeGrafter"/>
</dbReference>
<keyword evidence="2" id="KW-0694">RNA-binding</keyword>
<dbReference type="CDD" id="cd00563">
    <property type="entry name" value="Dtyr_deacylase"/>
    <property type="match status" value="1"/>
</dbReference>
<reference evidence="4" key="1">
    <citation type="journal article" date="2010" name="Stand. Genomic Sci.">
        <title>Complete genome sequence of 'Thermobaculum terrenum' type strain (YNP1).</title>
        <authorList>
            <person name="Kiss H."/>
            <person name="Cleland D."/>
            <person name="Lapidus A."/>
            <person name="Lucas S."/>
            <person name="Glavina Del Rio T."/>
            <person name="Nolan M."/>
            <person name="Tice H."/>
            <person name="Han C."/>
            <person name="Goodwin L."/>
            <person name="Pitluck S."/>
            <person name="Liolios K."/>
            <person name="Ivanova N."/>
            <person name="Mavromatis K."/>
            <person name="Ovchinnikova G."/>
            <person name="Pati A."/>
            <person name="Chen A."/>
            <person name="Palaniappan K."/>
            <person name="Land M."/>
            <person name="Hauser L."/>
            <person name="Chang Y."/>
            <person name="Jeffries C."/>
            <person name="Lu M."/>
            <person name="Brettin T."/>
            <person name="Detter J."/>
            <person name="Goker M."/>
            <person name="Tindall B."/>
            <person name="Beck B."/>
            <person name="McDermott T."/>
            <person name="Woyke T."/>
            <person name="Bristow J."/>
            <person name="Eisen J."/>
            <person name="Markowitz V."/>
            <person name="Hugenholtz P."/>
            <person name="Kyrpides N."/>
            <person name="Klenk H."/>
            <person name="Cheng J."/>
        </authorList>
    </citation>
    <scope>NUCLEOTIDE SEQUENCE [LARGE SCALE GENOMIC DNA]</scope>
    <source>
        <strain evidence="4">ATCC BAA-798 / YNP1</strain>
    </source>
</reference>
<keyword evidence="4" id="KW-1185">Reference proteome</keyword>
<comment type="catalytic activity">
    <reaction evidence="2">
        <text>glycyl-tRNA(Ala) + H2O = tRNA(Ala) + glycine + H(+)</text>
        <dbReference type="Rhea" id="RHEA:53744"/>
        <dbReference type="Rhea" id="RHEA-COMP:9657"/>
        <dbReference type="Rhea" id="RHEA-COMP:13640"/>
        <dbReference type="ChEBI" id="CHEBI:15377"/>
        <dbReference type="ChEBI" id="CHEBI:15378"/>
        <dbReference type="ChEBI" id="CHEBI:57305"/>
        <dbReference type="ChEBI" id="CHEBI:78442"/>
        <dbReference type="ChEBI" id="CHEBI:78522"/>
    </reaction>
</comment>
<dbReference type="InterPro" id="IPR003732">
    <property type="entry name" value="Daa-tRNA_deacyls_DTD"/>
</dbReference>
<comment type="similarity">
    <text evidence="1 2">Belongs to the DTD family.</text>
</comment>
<dbReference type="HAMAP" id="MF_00518">
    <property type="entry name" value="Deacylase_Dtd"/>
    <property type="match status" value="1"/>
</dbReference>
<keyword evidence="2" id="KW-0963">Cytoplasm</keyword>
<dbReference type="HOGENOM" id="CLU_076901_1_0_0"/>
<evidence type="ECO:0000313" key="3">
    <source>
        <dbReference type="EMBL" id="ACZ41357.1"/>
    </source>
</evidence>
<dbReference type="Gene3D" id="3.50.80.10">
    <property type="entry name" value="D-tyrosyl-tRNA(Tyr) deacylase"/>
    <property type="match status" value="1"/>
</dbReference>
<comment type="domain">
    <text evidence="2">A Gly-cisPro motif from one monomer fits into the active site of the other monomer to allow specific chiral rejection of L-amino acids.</text>
</comment>
<evidence type="ECO:0000256" key="1">
    <source>
        <dbReference type="ARBA" id="ARBA00009673"/>
    </source>
</evidence>
<sequence length="156" mass="17276">MKILLQRVSRAEVRVDGSRVAKIDRGLLLFVGIAQDDDPEVIAPMAEKVANLRIFEDEQGKMNLSALQVGAAILVVSQFTLLADARKGRRPSFIEAAPPDRASAFIDCMVSCFRDMGFEVQTGRFGAHMEVELVNDGPVTIMLDSREILRRQTTID</sequence>
<dbReference type="EC" id="3.1.1.96" evidence="2"/>
<organism evidence="3 4">
    <name type="scientific">Thermobaculum terrenum (strain ATCC BAA-798 / CCMEE 7001 / YNP1)</name>
    <dbReference type="NCBI Taxonomy" id="525904"/>
    <lineage>
        <taxon>Bacteria</taxon>
        <taxon>Bacillati</taxon>
        <taxon>Chloroflexota</taxon>
        <taxon>Chloroflexia</taxon>
        <taxon>Candidatus Thermobaculales</taxon>
        <taxon>Candidatus Thermobaculaceae</taxon>
        <taxon>Thermobaculum</taxon>
    </lineage>
</organism>
<comment type="subcellular location">
    <subcellularLocation>
        <location evidence="2">Cytoplasm</location>
    </subcellularLocation>
</comment>
<dbReference type="Pfam" id="PF02580">
    <property type="entry name" value="Tyr_Deacylase"/>
    <property type="match status" value="1"/>
</dbReference>
<proteinExistence type="inferred from homology"/>
<protein>
    <recommendedName>
        <fullName evidence="2">D-aminoacyl-tRNA deacylase</fullName>
        <shortName evidence="2">DTD</shortName>
        <ecNumber evidence="2">3.1.1.96</ecNumber>
    </recommendedName>
    <alternativeName>
        <fullName evidence="2">Gly-tRNA(Ala) deacylase</fullName>
        <ecNumber evidence="2">3.1.1.-</ecNumber>
    </alternativeName>
</protein>
<dbReference type="STRING" id="525904.Tter_0436"/>